<dbReference type="CDD" id="cd03784">
    <property type="entry name" value="GT1_Gtf-like"/>
    <property type="match status" value="1"/>
</dbReference>
<dbReference type="WBParaSite" id="ALUE_0001727701-mRNA-1">
    <property type="protein sequence ID" value="ALUE_0001727701-mRNA-1"/>
    <property type="gene ID" value="ALUE_0001727701"/>
</dbReference>
<dbReference type="Gene3D" id="3.40.50.2000">
    <property type="entry name" value="Glycogen Phosphorylase B"/>
    <property type="match status" value="2"/>
</dbReference>
<organism evidence="6 7">
    <name type="scientific">Ascaris lumbricoides</name>
    <name type="common">Giant roundworm</name>
    <dbReference type="NCBI Taxonomy" id="6252"/>
    <lineage>
        <taxon>Eukaryota</taxon>
        <taxon>Metazoa</taxon>
        <taxon>Ecdysozoa</taxon>
        <taxon>Nematoda</taxon>
        <taxon>Chromadorea</taxon>
        <taxon>Rhabditida</taxon>
        <taxon>Spirurina</taxon>
        <taxon>Ascaridomorpha</taxon>
        <taxon>Ascaridoidea</taxon>
        <taxon>Ascarididae</taxon>
        <taxon>Ascaris</taxon>
    </lineage>
</organism>
<dbReference type="GO" id="GO:0015020">
    <property type="term" value="F:glucuronosyltransferase activity"/>
    <property type="evidence" value="ECO:0007669"/>
    <property type="project" value="UniProtKB-EC"/>
</dbReference>
<evidence type="ECO:0000256" key="1">
    <source>
        <dbReference type="ARBA" id="ARBA00009995"/>
    </source>
</evidence>
<evidence type="ECO:0000313" key="7">
    <source>
        <dbReference type="WBParaSite" id="ALUE_0001727701-mRNA-1"/>
    </source>
</evidence>
<dbReference type="InterPro" id="IPR002213">
    <property type="entry name" value="UDP_glucos_trans"/>
</dbReference>
<protein>
    <recommendedName>
        <fullName evidence="2">glucuronosyltransferase</fullName>
        <ecNumber evidence="2">2.4.1.17</ecNumber>
    </recommendedName>
</protein>
<comment type="similarity">
    <text evidence="1">Belongs to the UDP-glycosyltransferase family.</text>
</comment>
<evidence type="ECO:0000256" key="5">
    <source>
        <dbReference type="ARBA" id="ARBA00047475"/>
    </source>
</evidence>
<dbReference type="InterPro" id="IPR050271">
    <property type="entry name" value="UDP-glycosyltransferase"/>
</dbReference>
<dbReference type="Pfam" id="PF00201">
    <property type="entry name" value="UDPGT"/>
    <property type="match status" value="1"/>
</dbReference>
<keyword evidence="4" id="KW-0808">Transferase</keyword>
<evidence type="ECO:0000313" key="6">
    <source>
        <dbReference type="Proteomes" id="UP000036681"/>
    </source>
</evidence>
<name>A0A0M3IG79_ASCLU</name>
<dbReference type="PANTHER" id="PTHR48043:SF145">
    <property type="entry name" value="FI06409P-RELATED"/>
    <property type="match status" value="1"/>
</dbReference>
<evidence type="ECO:0000256" key="4">
    <source>
        <dbReference type="ARBA" id="ARBA00022679"/>
    </source>
</evidence>
<evidence type="ECO:0000256" key="3">
    <source>
        <dbReference type="ARBA" id="ARBA00022676"/>
    </source>
</evidence>
<accession>A0A0M3IG79</accession>
<proteinExistence type="inferred from homology"/>
<dbReference type="EC" id="2.4.1.17" evidence="2"/>
<dbReference type="SUPFAM" id="SSF53756">
    <property type="entry name" value="UDP-Glycosyltransferase/glycogen phosphorylase"/>
    <property type="match status" value="2"/>
</dbReference>
<keyword evidence="3" id="KW-0328">Glycosyltransferase</keyword>
<evidence type="ECO:0000256" key="2">
    <source>
        <dbReference type="ARBA" id="ARBA00012544"/>
    </source>
</evidence>
<reference evidence="7" key="1">
    <citation type="submission" date="2017-02" db="UniProtKB">
        <authorList>
            <consortium name="WormBaseParasite"/>
        </authorList>
    </citation>
    <scope>IDENTIFICATION</scope>
</reference>
<comment type="catalytic activity">
    <reaction evidence="5">
        <text>glucuronate acceptor + UDP-alpha-D-glucuronate = acceptor beta-D-glucuronoside + UDP + H(+)</text>
        <dbReference type="Rhea" id="RHEA:21032"/>
        <dbReference type="ChEBI" id="CHEBI:15378"/>
        <dbReference type="ChEBI" id="CHEBI:58052"/>
        <dbReference type="ChEBI" id="CHEBI:58223"/>
        <dbReference type="ChEBI" id="CHEBI:132367"/>
        <dbReference type="ChEBI" id="CHEBI:132368"/>
        <dbReference type="EC" id="2.4.1.17"/>
    </reaction>
</comment>
<dbReference type="AlphaFoldDB" id="A0A0M3IG79"/>
<sequence>MKQPCRPPVYGELSDRRMGEGLSRAADIFIPTVVSAATDQSTPAQLRASAAIVPPAHRLLPEELRYTSSATTLSHEVTNVQEFEKLTQSSSKGVVLFSLGSFTNTATMPAAMKKGILDAFHEFPEYTFIMKISLSDEDKALFAGYRNVHTFSWIDQINLLSEKIFFLFFSVPAEKLPSQCNCEEFEKLTQSSSKGVVLFSLGSFTNTATMPAAMKKGILDAFHEFPEYTFIMKISLSDEDKALFAGHPSVVAFITHAGQNSVMESMFAGKPMICIPLFGDQEYNTATVLNKGVGVYVSRKNVNGKTLGNALEKILRDTRFTKAARRLKSKLEQYPWDPHGNFVRWIEYVAKFPEADIVLEGATIVEPTDSVVLDQSTPSETLDCERVLLLLRIEQSGTPTIPQF</sequence>
<dbReference type="PANTHER" id="PTHR48043">
    <property type="entry name" value="EG:EG0003.4 PROTEIN-RELATED"/>
    <property type="match status" value="1"/>
</dbReference>
<keyword evidence="6" id="KW-1185">Reference proteome</keyword>
<dbReference type="Proteomes" id="UP000036681">
    <property type="component" value="Unplaced"/>
</dbReference>